<gene>
    <name evidence="1" type="ORF">DAVIS_04255</name>
</gene>
<sequence>MLHRQHRLDETGDSGRCLGVAEVGLDGADEQRRFLGTTAAQHRAQGARLDRVAQQCSGPVRFDVVDLAGLHPRVRVGRTEHGLLRGRVGSHQTVGATVLVDRRTADHCEHSIAVLLRVGQPLEHHHPGTFTTDETVGGRVEGAAVAGWRQCADLIESAKHRRRQQQIHPGGDRQVRVLHSKALAGEMNRHQRRRASGVNCHRRATQVKEVGEAVGDDAHRAAGVAPAIDLSEVGGSDGAVFTQT</sequence>
<proteinExistence type="predicted"/>
<comment type="caution">
    <text evidence="1">The sequence shown here is derived from an EMBL/GenBank/DDBJ whole genome shotgun (WGS) entry which is preliminary data.</text>
</comment>
<evidence type="ECO:0000313" key="2">
    <source>
        <dbReference type="Proteomes" id="UP000257451"/>
    </source>
</evidence>
<dbReference type="AlphaFoldDB" id="A0A3E2MRH4"/>
<dbReference type="EMBL" id="PEDF01000157">
    <property type="protein sequence ID" value="RFZ35840.1"/>
    <property type="molecule type" value="Genomic_DNA"/>
</dbReference>
<protein>
    <submittedName>
        <fullName evidence="1">Uncharacterized protein</fullName>
    </submittedName>
</protein>
<reference evidence="1 2" key="1">
    <citation type="journal article" date="2018" name="Sci. Rep.">
        <title>Extensive genomic diversity among Mycobacterium marinum strains revealed by whole genome sequencing.</title>
        <authorList>
            <person name="Das S."/>
            <person name="Pettersson B.M."/>
            <person name="Behra P.R."/>
            <person name="Mallick A."/>
            <person name="Cheramie M."/>
            <person name="Ramesh M."/>
            <person name="Shirreff L."/>
            <person name="DuCote T."/>
            <person name="Dasgupta S."/>
            <person name="Ennis D.G."/>
            <person name="Kirsebom L.A."/>
        </authorList>
    </citation>
    <scope>NUCLEOTIDE SEQUENCE [LARGE SCALE GENOMIC DNA]</scope>
    <source>
        <strain evidence="1 2">Davis1</strain>
    </source>
</reference>
<dbReference type="Proteomes" id="UP000257451">
    <property type="component" value="Unassembled WGS sequence"/>
</dbReference>
<name>A0A3E2MRH4_MYCMR</name>
<accession>A0A3E2MRH4</accession>
<dbReference type="AntiFam" id="ANF00248">
    <property type="entry name" value="Shadow ORF (opposite ppsD)"/>
</dbReference>
<evidence type="ECO:0000313" key="1">
    <source>
        <dbReference type="EMBL" id="RFZ35840.1"/>
    </source>
</evidence>
<organism evidence="1 2">
    <name type="scientific">Mycobacterium marinum</name>
    <dbReference type="NCBI Taxonomy" id="1781"/>
    <lineage>
        <taxon>Bacteria</taxon>
        <taxon>Bacillati</taxon>
        <taxon>Actinomycetota</taxon>
        <taxon>Actinomycetes</taxon>
        <taxon>Mycobacteriales</taxon>
        <taxon>Mycobacteriaceae</taxon>
        <taxon>Mycobacterium</taxon>
        <taxon>Mycobacterium ulcerans group</taxon>
    </lineage>
</organism>